<accession>K0NVE0</accession>
<gene>
    <name evidence="2" type="ORF">BN146_03105</name>
</gene>
<dbReference type="InterPro" id="IPR002560">
    <property type="entry name" value="Transposase_DDE"/>
</dbReference>
<dbReference type="Proteomes" id="UP000009325">
    <property type="component" value="Unassembled WGS sequence"/>
</dbReference>
<proteinExistence type="predicted"/>
<evidence type="ECO:0000313" key="3">
    <source>
        <dbReference type="Proteomes" id="UP000009325"/>
    </source>
</evidence>
<protein>
    <submittedName>
        <fullName evidence="2">Transposase</fullName>
    </submittedName>
</protein>
<dbReference type="EMBL" id="CALZ01000061">
    <property type="protein sequence ID" value="CCK83255.1"/>
    <property type="molecule type" value="Genomic_DNA"/>
</dbReference>
<name>K0NVE0_9LACO</name>
<dbReference type="InterPro" id="IPR047951">
    <property type="entry name" value="Transpos_ISL3"/>
</dbReference>
<feature type="domain" description="Transposase IS204/IS1001/IS1096/IS1165 DDE" evidence="1">
    <location>
        <begin position="7"/>
        <end position="150"/>
    </location>
</feature>
<dbReference type="AlphaFoldDB" id="K0NVE0"/>
<reference evidence="2 3" key="1">
    <citation type="submission" date="2012-08" db="EMBL/GenBank/DDBJ databases">
        <title>Draft Genome Sequences of Lactobacillus equicursoris CIP 110162T, isolated from thoroughbred racehorse feces and Lactobacillus sp. CRBIP 24.137 isolated from urine of human.</title>
        <authorList>
            <person name="Cousin S."/>
            <person name="Loux V."/>
            <person name="Ma L."/>
            <person name="Creno S."/>
            <person name="Clermont D."/>
            <person name="Bizet C."/>
            <person name="Bouchier C."/>
        </authorList>
    </citation>
    <scope>NUCLEOTIDE SEQUENCE [LARGE SCALE GENOMIC DNA]</scope>
    <source>
        <strain evidence="2 3">66c</strain>
    </source>
</reference>
<comment type="caution">
    <text evidence="2">The sequence shown here is derived from an EMBL/GenBank/DDBJ whole genome shotgun (WGS) entry which is preliminary data.</text>
</comment>
<dbReference type="PANTHER" id="PTHR33498">
    <property type="entry name" value="TRANSPOSASE FOR INSERTION SEQUENCE ELEMENT IS1557"/>
    <property type="match status" value="1"/>
</dbReference>
<dbReference type="Pfam" id="PF01610">
    <property type="entry name" value="DDE_Tnp_ISL3"/>
    <property type="match status" value="1"/>
</dbReference>
<evidence type="ECO:0000313" key="2">
    <source>
        <dbReference type="EMBL" id="CCK83255.1"/>
    </source>
</evidence>
<dbReference type="PANTHER" id="PTHR33498:SF1">
    <property type="entry name" value="TRANSPOSASE FOR INSERTION SEQUENCE ELEMENT IS1557"/>
    <property type="match status" value="1"/>
</dbReference>
<evidence type="ECO:0000259" key="1">
    <source>
        <dbReference type="Pfam" id="PF01610"/>
    </source>
</evidence>
<sequence>MKQLDKKSREYKLLKRYWKLYMKKYKDLEGSKQFYDRCLKVPYTPAQIVDEGLKCNETLKNTYDFMQDFVYALADKDTKKVNDLLDSNIGQYCEQLKTTIQTFRKNRRAVINGAKMSYSNGCLEGVNRKIKQIERTAYGYSNFTHLLKRIRLEQNIICFKKSTKQTCSV</sequence>
<organism evidence="2 3">
    <name type="scientific">Lactobacillus equicursoris 66c</name>
    <dbReference type="NCBI Taxonomy" id="872326"/>
    <lineage>
        <taxon>Bacteria</taxon>
        <taxon>Bacillati</taxon>
        <taxon>Bacillota</taxon>
        <taxon>Bacilli</taxon>
        <taxon>Lactobacillales</taxon>
        <taxon>Lactobacillaceae</taxon>
        <taxon>Lactobacillus</taxon>
    </lineage>
</organism>